<dbReference type="InterPro" id="IPR004843">
    <property type="entry name" value="Calcineurin-like_PHP"/>
</dbReference>
<dbReference type="GO" id="GO:0016787">
    <property type="term" value="F:hydrolase activity"/>
    <property type="evidence" value="ECO:0007669"/>
    <property type="project" value="InterPro"/>
</dbReference>
<dbReference type="SUPFAM" id="SSF56300">
    <property type="entry name" value="Metallo-dependent phosphatases"/>
    <property type="match status" value="1"/>
</dbReference>
<organism evidence="3 4">
    <name type="scientific">Parahaliea mediterranea</name>
    <dbReference type="NCBI Taxonomy" id="651086"/>
    <lineage>
        <taxon>Bacteria</taxon>
        <taxon>Pseudomonadati</taxon>
        <taxon>Pseudomonadota</taxon>
        <taxon>Gammaproteobacteria</taxon>
        <taxon>Cellvibrionales</taxon>
        <taxon>Halieaceae</taxon>
        <taxon>Parahaliea</taxon>
    </lineage>
</organism>
<gene>
    <name evidence="3" type="ORF">JYP50_13215</name>
</gene>
<dbReference type="RefSeq" id="WP_206561014.1">
    <property type="nucleotide sequence ID" value="NZ_JAFKCZ010000009.1"/>
</dbReference>
<evidence type="ECO:0000256" key="1">
    <source>
        <dbReference type="SAM" id="MobiDB-lite"/>
    </source>
</evidence>
<dbReference type="PANTHER" id="PTHR46546:SF4">
    <property type="entry name" value="SHEWANELLA-LIKE PROTEIN PHOSPHATASE 1"/>
    <property type="match status" value="1"/>
</dbReference>
<dbReference type="InterPro" id="IPR029052">
    <property type="entry name" value="Metallo-depent_PP-like"/>
</dbReference>
<keyword evidence="4" id="KW-1185">Reference proteome</keyword>
<accession>A0A939DGC7</accession>
<dbReference type="PANTHER" id="PTHR46546">
    <property type="entry name" value="SHEWANELLA-LIKE PROTEIN PHOSPHATASE 1"/>
    <property type="match status" value="1"/>
</dbReference>
<evidence type="ECO:0000259" key="2">
    <source>
        <dbReference type="Pfam" id="PF00149"/>
    </source>
</evidence>
<name>A0A939DGC7_9GAMM</name>
<dbReference type="EMBL" id="JAFKCZ010000009">
    <property type="protein sequence ID" value="MBN7797563.1"/>
    <property type="molecule type" value="Genomic_DNA"/>
</dbReference>
<feature type="domain" description="Calcineurin-like phosphoesterase" evidence="2">
    <location>
        <begin position="67"/>
        <end position="157"/>
    </location>
</feature>
<protein>
    <submittedName>
        <fullName evidence="3">Metallophosphoesterase</fullName>
    </submittedName>
</protein>
<feature type="region of interest" description="Disordered" evidence="1">
    <location>
        <begin position="461"/>
        <end position="488"/>
    </location>
</feature>
<dbReference type="AlphaFoldDB" id="A0A939DGC7"/>
<comment type="caution">
    <text evidence="3">The sequence shown here is derived from an EMBL/GenBank/DDBJ whole genome shotgun (WGS) entry which is preliminary data.</text>
</comment>
<dbReference type="Gene3D" id="3.60.21.10">
    <property type="match status" value="1"/>
</dbReference>
<evidence type="ECO:0000313" key="3">
    <source>
        <dbReference type="EMBL" id="MBN7797563.1"/>
    </source>
</evidence>
<dbReference type="Pfam" id="PF00149">
    <property type="entry name" value="Metallophos"/>
    <property type="match status" value="1"/>
</dbReference>
<reference evidence="3" key="1">
    <citation type="submission" date="2021-02" db="EMBL/GenBank/DDBJ databases">
        <title>PHA producing bacteria isolated from coastal sediment in Guangdong, Shenzhen.</title>
        <authorList>
            <person name="Zheng W."/>
            <person name="Yu S."/>
            <person name="Huang Y."/>
        </authorList>
    </citation>
    <scope>NUCLEOTIDE SEQUENCE</scope>
    <source>
        <strain evidence="3">TN14-10</strain>
    </source>
</reference>
<dbReference type="CDD" id="cd00838">
    <property type="entry name" value="MPP_superfamily"/>
    <property type="match status" value="1"/>
</dbReference>
<sequence length="488" mass="53461">MRGDRLERHIPRVRGVNGARLGLPVAAEAWLDGAGHSVARECESAAAMASVLSTACRGAPLCWPKRPVLFISDAHADARAFVASLVAGGGVARSGPGIGDFVLTEEGGNSVFVIGGDCLDKGPSNLELLRAIARLRGLGARVKLLAGNHDMRLLMGLRSLERRGNPLTDHLFVRMGSKAVPLLHEVHSEHVLGNARAMRDVPDTAECRRRLLPGEDWFESFPRLAAPHLGAAAIDKELARVREKADTFEAHCARAGLSPRQVYATALCARRLFLGDSGEFAWFFGDMQLAWRSGSFLFVHAGLDDEIAGLIRRRGVAGLNRQYRETASRDLFRFYFGPLANTLRTKYRREDLPLTGRGVAQAYRSGLHFVVHGHRSRQRGQRLALRSGMLHLEGDVTLDRNSRYRLGLEGHGAGATIIRPDGRIVGVSTDYPRAKVFEPAVYLNHRTAQIHETKPQEFSSRIAAGRRQYPGDARGDCPGPGQGKTQFQ</sequence>
<proteinExistence type="predicted"/>
<dbReference type="Proteomes" id="UP000664303">
    <property type="component" value="Unassembled WGS sequence"/>
</dbReference>
<evidence type="ECO:0000313" key="4">
    <source>
        <dbReference type="Proteomes" id="UP000664303"/>
    </source>
</evidence>